<name>A0ABU6X481_9FABA</name>
<organism evidence="11 12">
    <name type="scientific">Stylosanthes scabra</name>
    <dbReference type="NCBI Taxonomy" id="79078"/>
    <lineage>
        <taxon>Eukaryota</taxon>
        <taxon>Viridiplantae</taxon>
        <taxon>Streptophyta</taxon>
        <taxon>Embryophyta</taxon>
        <taxon>Tracheophyta</taxon>
        <taxon>Spermatophyta</taxon>
        <taxon>Magnoliopsida</taxon>
        <taxon>eudicotyledons</taxon>
        <taxon>Gunneridae</taxon>
        <taxon>Pentapetalae</taxon>
        <taxon>rosids</taxon>
        <taxon>fabids</taxon>
        <taxon>Fabales</taxon>
        <taxon>Fabaceae</taxon>
        <taxon>Papilionoideae</taxon>
        <taxon>50 kb inversion clade</taxon>
        <taxon>dalbergioids sensu lato</taxon>
        <taxon>Dalbergieae</taxon>
        <taxon>Pterocarpus clade</taxon>
        <taxon>Stylosanthes</taxon>
    </lineage>
</organism>
<keyword evidence="4" id="KW-0336">GPI-anchor</keyword>
<dbReference type="Pfam" id="PF25079">
    <property type="entry name" value="COB_C"/>
    <property type="match status" value="1"/>
</dbReference>
<evidence type="ECO:0000256" key="7">
    <source>
        <dbReference type="ARBA" id="ARBA00023180"/>
    </source>
</evidence>
<evidence type="ECO:0000256" key="3">
    <source>
        <dbReference type="ARBA" id="ARBA00022475"/>
    </source>
</evidence>
<accession>A0ABU6X481</accession>
<protein>
    <recommendedName>
        <fullName evidence="10">COBRA C-terminal domain-containing protein</fullName>
    </recommendedName>
</protein>
<dbReference type="EMBL" id="JASCZI010211487">
    <property type="protein sequence ID" value="MED6192934.1"/>
    <property type="molecule type" value="Genomic_DNA"/>
</dbReference>
<sequence length="688" mass="77642">MIRKEREEFESVEVNGEEERFEMSMNIFPAKCVAESEAQDQPQQGPEETQPAATEWEGIPLEAEDCNGVFISYDLLGRRKEFPKLKNATAQSWAFNATAKLLNTGTQVVKNWKLYVGFQHEEILVSASGAHLFEGEDFPVHVGRNGTYLVGAALPDLQTAINTAQDLNQIQAILNLAGTQFGVKPPALPMPKTIKLVIDGYACPQPTLKQSSMHACCKRDAKSKADTKKKYQARQKGDLSIMYDVLQVYPNNYFAQVTMENRNPLGRLDRWNLTWEWTRGEFIFSMKGAFTRHVDASPCIYGPAGEYYKDFDFSKVINCQKNPVISDLPPDKVDDPDFGKIPFCCRNGSLLSPLMDPNQAKSVFTMQVFKIPPDSSSRTSIYPPQRWRVSGILNPDYKCYPPMQVEPSRTPDARGIEATVMALASWQIVCNITKPTKRHTRCCVSFSAFYNESAVPCNTCACGCHPRPPTAKKCNRFGRAMLLPWDALLVPFRNRTVKALAWARLKHFPIPDTLPCPDNCGVSINWHILSDYKGGWTARMTIFNWETFSFPYWFTALQFKNSSFAVGVEDVYSFNATILPRLNHTIFMQGMPGLTHLAPLENRTNLKVPGKQQSTFSFNKKSAPQMRIAKGDGFPSKLYFNGEECSIPTQFPLHTASANHHTLLEHLLYHILLVLVLYFTIDNNPVLH</sequence>
<dbReference type="InterPro" id="IPR056900">
    <property type="entry name" value="COB_C"/>
</dbReference>
<evidence type="ECO:0000313" key="12">
    <source>
        <dbReference type="Proteomes" id="UP001341840"/>
    </source>
</evidence>
<evidence type="ECO:0000256" key="4">
    <source>
        <dbReference type="ARBA" id="ARBA00022622"/>
    </source>
</evidence>
<reference evidence="11 12" key="1">
    <citation type="journal article" date="2023" name="Plants (Basel)">
        <title>Bridging the Gap: Combining Genomics and Transcriptomics Approaches to Understand Stylosanthes scabra, an Orphan Legume from the Brazilian Caatinga.</title>
        <authorList>
            <person name="Ferreira-Neto J.R.C."/>
            <person name="da Silva M.D."/>
            <person name="Binneck E."/>
            <person name="de Melo N.F."/>
            <person name="da Silva R.H."/>
            <person name="de Melo A.L.T.M."/>
            <person name="Pandolfi V."/>
            <person name="Bustamante F.O."/>
            <person name="Brasileiro-Vidal A.C."/>
            <person name="Benko-Iseppon A.M."/>
        </authorList>
    </citation>
    <scope>NUCLEOTIDE SEQUENCE [LARGE SCALE GENOMIC DNA]</scope>
    <source>
        <tissue evidence="11">Leaves</tissue>
    </source>
</reference>
<dbReference type="PANTHER" id="PTHR31052:SF12">
    <property type="entry name" value="COBRA-LIKE PROTEIN 7"/>
    <property type="match status" value="1"/>
</dbReference>
<evidence type="ECO:0000256" key="8">
    <source>
        <dbReference type="ARBA" id="ARBA00023288"/>
    </source>
</evidence>
<evidence type="ECO:0000256" key="1">
    <source>
        <dbReference type="ARBA" id="ARBA00004609"/>
    </source>
</evidence>
<dbReference type="PANTHER" id="PTHR31052">
    <property type="entry name" value="COBRA-LIKE PROTEIN 7"/>
    <property type="match status" value="1"/>
</dbReference>
<keyword evidence="5" id="KW-0732">Signal</keyword>
<evidence type="ECO:0000256" key="9">
    <source>
        <dbReference type="SAM" id="MobiDB-lite"/>
    </source>
</evidence>
<feature type="domain" description="COBRA C-terminal" evidence="10">
    <location>
        <begin position="441"/>
        <end position="652"/>
    </location>
</feature>
<comment type="subcellular location">
    <subcellularLocation>
        <location evidence="1">Cell membrane</location>
        <topology evidence="1">Lipid-anchor</topology>
        <topology evidence="1">GPI-anchor</topology>
    </subcellularLocation>
</comment>
<proteinExistence type="inferred from homology"/>
<gene>
    <name evidence="11" type="ORF">PIB30_014504</name>
</gene>
<keyword evidence="8" id="KW-0449">Lipoprotein</keyword>
<evidence type="ECO:0000313" key="11">
    <source>
        <dbReference type="EMBL" id="MED6192934.1"/>
    </source>
</evidence>
<comment type="similarity">
    <text evidence="2">Belongs to the COBRA family.</text>
</comment>
<dbReference type="Pfam" id="PF04833">
    <property type="entry name" value="COBRA"/>
    <property type="match status" value="1"/>
</dbReference>
<keyword evidence="7" id="KW-0325">Glycoprotein</keyword>
<evidence type="ECO:0000256" key="6">
    <source>
        <dbReference type="ARBA" id="ARBA00023136"/>
    </source>
</evidence>
<evidence type="ECO:0000256" key="2">
    <source>
        <dbReference type="ARBA" id="ARBA00005507"/>
    </source>
</evidence>
<dbReference type="Proteomes" id="UP001341840">
    <property type="component" value="Unassembled WGS sequence"/>
</dbReference>
<keyword evidence="12" id="KW-1185">Reference proteome</keyword>
<evidence type="ECO:0000259" key="10">
    <source>
        <dbReference type="Pfam" id="PF25079"/>
    </source>
</evidence>
<evidence type="ECO:0000256" key="5">
    <source>
        <dbReference type="ARBA" id="ARBA00022729"/>
    </source>
</evidence>
<comment type="caution">
    <text evidence="11">The sequence shown here is derived from an EMBL/GenBank/DDBJ whole genome shotgun (WGS) entry which is preliminary data.</text>
</comment>
<keyword evidence="3" id="KW-1003">Cell membrane</keyword>
<dbReference type="InterPro" id="IPR006918">
    <property type="entry name" value="COBRA_pln"/>
</dbReference>
<keyword evidence="6" id="KW-0472">Membrane</keyword>
<feature type="region of interest" description="Disordered" evidence="9">
    <location>
        <begin position="32"/>
        <end position="53"/>
    </location>
</feature>